<protein>
    <submittedName>
        <fullName evidence="3">Efflux transporter, outer membrane factor (OMF) lipoprotein, NodT family</fullName>
    </submittedName>
</protein>
<keyword evidence="2" id="KW-0564">Palmitate</keyword>
<dbReference type="Gene3D" id="1.20.1600.10">
    <property type="entry name" value="Outer membrane efflux proteins (OEP)"/>
    <property type="match status" value="1"/>
</dbReference>
<accession>A0A238ZAE0</accession>
<dbReference type="PROSITE" id="PS51257">
    <property type="entry name" value="PROKAR_LIPOPROTEIN"/>
    <property type="match status" value="1"/>
</dbReference>
<reference evidence="4" key="1">
    <citation type="submission" date="2017-06" db="EMBL/GenBank/DDBJ databases">
        <authorList>
            <person name="Varghese N."/>
            <person name="Submissions S."/>
        </authorList>
    </citation>
    <scope>NUCLEOTIDE SEQUENCE [LARGE SCALE GENOMIC DNA]</scope>
    <source>
        <strain evidence="4">Ca-68</strain>
    </source>
</reference>
<dbReference type="GO" id="GO:0005886">
    <property type="term" value="C:plasma membrane"/>
    <property type="evidence" value="ECO:0007669"/>
    <property type="project" value="UniProtKB-SubCell"/>
</dbReference>
<dbReference type="Gene3D" id="2.20.200.10">
    <property type="entry name" value="Outer membrane efflux proteins (OEP)"/>
    <property type="match status" value="1"/>
</dbReference>
<comment type="similarity">
    <text evidence="1 2">Belongs to the outer membrane factor (OMF) (TC 1.B.17) family.</text>
</comment>
<name>A0A238ZAE0_9PROT</name>
<comment type="subcellular location">
    <subcellularLocation>
        <location evidence="2">Cell membrane</location>
        <topology evidence="2">Lipid-anchor</topology>
    </subcellularLocation>
</comment>
<organism evidence="3 4">
    <name type="scientific">Methylobacillus rhizosphaerae</name>
    <dbReference type="NCBI Taxonomy" id="551994"/>
    <lineage>
        <taxon>Bacteria</taxon>
        <taxon>Pseudomonadati</taxon>
        <taxon>Pseudomonadota</taxon>
        <taxon>Betaproteobacteria</taxon>
        <taxon>Nitrosomonadales</taxon>
        <taxon>Methylophilaceae</taxon>
        <taxon>Methylobacillus</taxon>
    </lineage>
</organism>
<keyword evidence="4" id="KW-1185">Reference proteome</keyword>
<evidence type="ECO:0000256" key="2">
    <source>
        <dbReference type="RuleBase" id="RU362097"/>
    </source>
</evidence>
<keyword evidence="2" id="KW-1134">Transmembrane beta strand</keyword>
<dbReference type="InterPro" id="IPR003423">
    <property type="entry name" value="OMP_efflux"/>
</dbReference>
<sequence>MSDMRTPTLFCLLLLLAACSSVAPLQPNPDDGLAQMPQQWHNQVSAGGATLDEAWWRGFGSAELLALIQQSQTANYDLVAAVARVSQAQKLAIMAGAPLLPEVTATAGIGRQRPLGGSNAATLSTYSTGLAASYEIDFWGKNRVAYQGALARLQQSEFDRDSMRLTITASVANTWLEVAGLRGRTEIARQNLANAEQVLVLVESRYYAGAANQVELSQQQGLVAAQHRELAQLQQQQGNAETILATLLSQPLTDRLVGSSRLLDVQVPDARAGLPVTLLTRRPDIASAEAALLAANADIEVARAVMLPSITLSGGVYGSSEHLRSFLDRPLYSLAAGLTAPIFNAGRLAAQRDYAIARREELLANYRQAIVAALGDVEAALNRIAGLDQQALAQATALEHAGRAFASAQSRYQAGAETMLTLLDTQRTLFSAQDLSLQVQQQRLQASVDLYRALGGGWERKIH</sequence>
<dbReference type="Pfam" id="PF02321">
    <property type="entry name" value="OEP"/>
    <property type="match status" value="2"/>
</dbReference>
<evidence type="ECO:0000313" key="3">
    <source>
        <dbReference type="EMBL" id="SNR80042.1"/>
    </source>
</evidence>
<keyword evidence="2" id="KW-0472">Membrane</keyword>
<dbReference type="GO" id="GO:0015562">
    <property type="term" value="F:efflux transmembrane transporter activity"/>
    <property type="evidence" value="ECO:0007669"/>
    <property type="project" value="InterPro"/>
</dbReference>
<evidence type="ECO:0000256" key="1">
    <source>
        <dbReference type="ARBA" id="ARBA00007613"/>
    </source>
</evidence>
<keyword evidence="2 3" id="KW-0449">Lipoprotein</keyword>
<proteinExistence type="inferred from homology"/>
<evidence type="ECO:0000313" key="4">
    <source>
        <dbReference type="Proteomes" id="UP000198305"/>
    </source>
</evidence>
<dbReference type="Proteomes" id="UP000198305">
    <property type="component" value="Unassembled WGS sequence"/>
</dbReference>
<gene>
    <name evidence="3" type="ORF">SAMN05192560_1152</name>
</gene>
<feature type="chain" id="PRO_5011814501" evidence="2">
    <location>
        <begin position="24"/>
        <end position="463"/>
    </location>
</feature>
<dbReference type="RefSeq" id="WP_245835052.1">
    <property type="nucleotide sequence ID" value="NZ_FZOA01000004.1"/>
</dbReference>
<keyword evidence="2" id="KW-0732">Signal</keyword>
<dbReference type="NCBIfam" id="TIGR01845">
    <property type="entry name" value="outer_NodT"/>
    <property type="match status" value="1"/>
</dbReference>
<dbReference type="SUPFAM" id="SSF56954">
    <property type="entry name" value="Outer membrane efflux proteins (OEP)"/>
    <property type="match status" value="1"/>
</dbReference>
<keyword evidence="2" id="KW-0812">Transmembrane</keyword>
<dbReference type="InterPro" id="IPR010131">
    <property type="entry name" value="MdtP/NodT-like"/>
</dbReference>
<dbReference type="PANTHER" id="PTHR30203:SF33">
    <property type="entry name" value="BLR4455 PROTEIN"/>
    <property type="match status" value="1"/>
</dbReference>
<dbReference type="AlphaFoldDB" id="A0A238ZAE0"/>
<feature type="signal peptide" evidence="2">
    <location>
        <begin position="1"/>
        <end position="23"/>
    </location>
</feature>
<dbReference type="PANTHER" id="PTHR30203">
    <property type="entry name" value="OUTER MEMBRANE CATION EFFLUX PROTEIN"/>
    <property type="match status" value="1"/>
</dbReference>
<dbReference type="EMBL" id="FZOA01000004">
    <property type="protein sequence ID" value="SNR80042.1"/>
    <property type="molecule type" value="Genomic_DNA"/>
</dbReference>